<proteinExistence type="predicted"/>
<dbReference type="Proteomes" id="UP000695802">
    <property type="component" value="Unassembled WGS sequence"/>
</dbReference>
<keyword evidence="1" id="KW-0812">Transmembrane</keyword>
<feature type="transmembrane region" description="Helical" evidence="1">
    <location>
        <begin position="39"/>
        <end position="56"/>
    </location>
</feature>
<evidence type="ECO:0000313" key="2">
    <source>
        <dbReference type="EMBL" id="MBN6104760.1"/>
    </source>
</evidence>
<gene>
    <name evidence="2" type="ORF">JR064_21585</name>
</gene>
<keyword evidence="1" id="KW-1133">Transmembrane helix</keyword>
<organism evidence="2 3">
    <name type="scientific">Xanthomonas bonasiae</name>
    <dbReference type="NCBI Taxonomy" id="2810351"/>
    <lineage>
        <taxon>Bacteria</taxon>
        <taxon>Pseudomonadati</taxon>
        <taxon>Pseudomonadota</taxon>
        <taxon>Gammaproteobacteria</taxon>
        <taxon>Lysobacterales</taxon>
        <taxon>Lysobacteraceae</taxon>
        <taxon>Xanthomonas</taxon>
    </lineage>
</organism>
<sequence>MKISEREYLASFPLDKRSETFKYAIDTRKFEIELYWKRATYFWTFIAATLAGYSAIQLSSSVSDKTDLSVMLSCLGLLFSFGWHCVNRGSKQWQENWENHVDMLESEVVGPLFKTVLRRRKPIGIAEQALEIATGPWAVSVSGINQIISIFVVFMWTVLLLESLRPFSLHAPLDLEHLVLVSGTLLCCIGFVTAGRTYKGTHGHTADLRKSHIEPLV</sequence>
<evidence type="ECO:0000256" key="1">
    <source>
        <dbReference type="SAM" id="Phobius"/>
    </source>
</evidence>
<evidence type="ECO:0000313" key="3">
    <source>
        <dbReference type="Proteomes" id="UP000695802"/>
    </source>
</evidence>
<keyword evidence="1" id="KW-0472">Membrane</keyword>
<feature type="transmembrane region" description="Helical" evidence="1">
    <location>
        <begin position="68"/>
        <end position="86"/>
    </location>
</feature>
<name>A0ABS3B8V0_9XANT</name>
<dbReference type="InterPro" id="IPR056918">
    <property type="entry name" value="8xMP"/>
</dbReference>
<reference evidence="2 3" key="1">
    <citation type="submission" date="2021-02" db="EMBL/GenBank/DDBJ databases">
        <title>Taxonomically Unique Crown Gall-Associated Xanthomonas Stains Have Deficiency in Virulence Repertories.</title>
        <authorList>
            <person name="Mafakheri H."/>
            <person name="Taghavi S.M."/>
            <person name="Dimkic I."/>
            <person name="Nemanja K."/>
            <person name="Osdaghi E."/>
        </authorList>
    </citation>
    <scope>NUCLEOTIDE SEQUENCE [LARGE SCALE GENOMIC DNA]</scope>
    <source>
        <strain evidence="2 3">FX4</strain>
    </source>
</reference>
<keyword evidence="3" id="KW-1185">Reference proteome</keyword>
<feature type="transmembrane region" description="Helical" evidence="1">
    <location>
        <begin position="137"/>
        <end position="158"/>
    </location>
</feature>
<dbReference type="Pfam" id="PF24838">
    <property type="entry name" value="8xMP"/>
    <property type="match status" value="1"/>
</dbReference>
<evidence type="ECO:0008006" key="4">
    <source>
        <dbReference type="Google" id="ProtNLM"/>
    </source>
</evidence>
<dbReference type="EMBL" id="JAFIWB010000039">
    <property type="protein sequence ID" value="MBN6104760.1"/>
    <property type="molecule type" value="Genomic_DNA"/>
</dbReference>
<dbReference type="RefSeq" id="WP_206231086.1">
    <property type="nucleotide sequence ID" value="NZ_JAFIWB010000039.1"/>
</dbReference>
<accession>A0ABS3B8V0</accession>
<feature type="transmembrane region" description="Helical" evidence="1">
    <location>
        <begin position="178"/>
        <end position="195"/>
    </location>
</feature>
<protein>
    <recommendedName>
        <fullName evidence="4">DUF4231 domain-containing protein</fullName>
    </recommendedName>
</protein>
<comment type="caution">
    <text evidence="2">The sequence shown here is derived from an EMBL/GenBank/DDBJ whole genome shotgun (WGS) entry which is preliminary data.</text>
</comment>